<proteinExistence type="predicted"/>
<dbReference type="OrthoDB" id="2162994at2759"/>
<sequence length="500" mass="53840">METLDAGSRQPVGLPSINHMDADRVKREEIDYQRKLSAPAMPSPLHAYSGPSHSHSNHQSSVASAVPASLGGLLSPPESRRTSGDEKDSQRPAARQSLPSIHEALGSEKPLSYPASVPPPSSIPPAPQHFHSTSAAPSPAEPRPRHFPPELQHPSQGPPNSSSHARSPYLASSAPPAGPPPPAPAPTESFPRPPFSDPRPPYSTTPHNPKLPSLHPLKTAQSSPPTAHRPSISYSSYPPPTSAPYEGPAPPSAGPMSQHHSYPQYPPSYPLSASSTSAPNSAYPPPASTYSAPPRYHPQSWQDNAELARLEEKKIGRSSLAPYGESVKRHLESFDIEASLNEMADGSGRIAEFSKMYRQRAHDNQRIGMTPQSMPRLEEVDEMLKQSERIQMSLQRMRDVVFNHHQASMAEAPQDPRYRPMNGYDESGSGYGDDSKGMGGFAGADNKTRKRGTTIHTDADSTNSVLLHQDDAIAATVPRRPSGEEGPTVRGPCAMLAACV</sequence>
<feature type="region of interest" description="Disordered" evidence="1">
    <location>
        <begin position="1"/>
        <end position="302"/>
    </location>
</feature>
<evidence type="ECO:0000256" key="1">
    <source>
        <dbReference type="SAM" id="MobiDB-lite"/>
    </source>
</evidence>
<protein>
    <submittedName>
        <fullName evidence="2">Uncharacterized protein</fullName>
    </submittedName>
</protein>
<reference evidence="2 3" key="2">
    <citation type="journal article" date="2013" name="PLoS Genet.">
        <title>Comparative genome structure, secondary metabolite, and effector coding capacity across Cochliobolus pathogens.</title>
        <authorList>
            <person name="Condon B.J."/>
            <person name="Leng Y."/>
            <person name="Wu D."/>
            <person name="Bushley K.E."/>
            <person name="Ohm R.A."/>
            <person name="Otillar R."/>
            <person name="Martin J."/>
            <person name="Schackwitz W."/>
            <person name="Grimwood J."/>
            <person name="MohdZainudin N."/>
            <person name="Xue C."/>
            <person name="Wang R."/>
            <person name="Manning V.A."/>
            <person name="Dhillon B."/>
            <person name="Tu Z.J."/>
            <person name="Steffenson B.J."/>
            <person name="Salamov A."/>
            <person name="Sun H."/>
            <person name="Lowry S."/>
            <person name="LaButti K."/>
            <person name="Han J."/>
            <person name="Copeland A."/>
            <person name="Lindquist E."/>
            <person name="Barry K."/>
            <person name="Schmutz J."/>
            <person name="Baker S.E."/>
            <person name="Ciuffetti L.M."/>
            <person name="Grigoriev I.V."/>
            <person name="Zhong S."/>
            <person name="Turgeon B.G."/>
        </authorList>
    </citation>
    <scope>NUCLEOTIDE SEQUENCE [LARGE SCALE GENOMIC DNA]</scope>
    <source>
        <strain evidence="3">28A</strain>
    </source>
</reference>
<dbReference type="EMBL" id="KB908493">
    <property type="protein sequence ID" value="EOA90509.1"/>
    <property type="molecule type" value="Genomic_DNA"/>
</dbReference>
<dbReference type="AlphaFoldDB" id="R0KN54"/>
<dbReference type="Proteomes" id="UP000016935">
    <property type="component" value="Unassembled WGS sequence"/>
</dbReference>
<reference evidence="2 3" key="1">
    <citation type="journal article" date="2012" name="PLoS Pathog.">
        <title>Diverse lifestyles and strategies of plant pathogenesis encoded in the genomes of eighteen Dothideomycetes fungi.</title>
        <authorList>
            <person name="Ohm R.A."/>
            <person name="Feau N."/>
            <person name="Henrissat B."/>
            <person name="Schoch C.L."/>
            <person name="Horwitz B.A."/>
            <person name="Barry K.W."/>
            <person name="Condon B.J."/>
            <person name="Copeland A.C."/>
            <person name="Dhillon B."/>
            <person name="Glaser F."/>
            <person name="Hesse C.N."/>
            <person name="Kosti I."/>
            <person name="LaButti K."/>
            <person name="Lindquist E.A."/>
            <person name="Lucas S."/>
            <person name="Salamov A.A."/>
            <person name="Bradshaw R.E."/>
            <person name="Ciuffetti L."/>
            <person name="Hamelin R.C."/>
            <person name="Kema G.H.J."/>
            <person name="Lawrence C."/>
            <person name="Scott J.A."/>
            <person name="Spatafora J.W."/>
            <person name="Turgeon B.G."/>
            <person name="de Wit P.J.G.M."/>
            <person name="Zhong S."/>
            <person name="Goodwin S.B."/>
            <person name="Grigoriev I.V."/>
        </authorList>
    </citation>
    <scope>NUCLEOTIDE SEQUENCE [LARGE SCALE GENOMIC DNA]</scope>
    <source>
        <strain evidence="3">28A</strain>
    </source>
</reference>
<feature type="compositionally biased region" description="Pro residues" evidence="1">
    <location>
        <begin position="237"/>
        <end position="253"/>
    </location>
</feature>
<feature type="compositionally biased region" description="Basic and acidic residues" evidence="1">
    <location>
        <begin position="20"/>
        <end position="34"/>
    </location>
</feature>
<dbReference type="HOGENOM" id="CLU_029475_1_0_1"/>
<dbReference type="GeneID" id="19405394"/>
<feature type="compositionally biased region" description="Pro residues" evidence="1">
    <location>
        <begin position="176"/>
        <end position="203"/>
    </location>
</feature>
<accession>R0KN54</accession>
<organism evidence="2 3">
    <name type="scientific">Exserohilum turcicum (strain 28A)</name>
    <name type="common">Northern leaf blight fungus</name>
    <name type="synonym">Setosphaeria turcica</name>
    <dbReference type="NCBI Taxonomy" id="671987"/>
    <lineage>
        <taxon>Eukaryota</taxon>
        <taxon>Fungi</taxon>
        <taxon>Dikarya</taxon>
        <taxon>Ascomycota</taxon>
        <taxon>Pezizomycotina</taxon>
        <taxon>Dothideomycetes</taxon>
        <taxon>Pleosporomycetidae</taxon>
        <taxon>Pleosporales</taxon>
        <taxon>Pleosporineae</taxon>
        <taxon>Pleosporaceae</taxon>
        <taxon>Exserohilum</taxon>
    </lineage>
</organism>
<keyword evidence="3" id="KW-1185">Reference proteome</keyword>
<feature type="compositionally biased region" description="Basic and acidic residues" evidence="1">
    <location>
        <begin position="78"/>
        <end position="90"/>
    </location>
</feature>
<feature type="compositionally biased region" description="Low complexity" evidence="1">
    <location>
        <begin position="270"/>
        <end position="281"/>
    </location>
</feature>
<name>R0KN54_EXST2</name>
<feature type="compositionally biased region" description="Pro residues" evidence="1">
    <location>
        <begin position="116"/>
        <end position="127"/>
    </location>
</feature>
<evidence type="ECO:0000313" key="2">
    <source>
        <dbReference type="EMBL" id="EOA90509.1"/>
    </source>
</evidence>
<dbReference type="RefSeq" id="XP_008021946.1">
    <property type="nucleotide sequence ID" value="XM_008023755.1"/>
</dbReference>
<gene>
    <name evidence="2" type="ORF">SETTUDRAFT_75179</name>
</gene>
<evidence type="ECO:0000313" key="3">
    <source>
        <dbReference type="Proteomes" id="UP000016935"/>
    </source>
</evidence>
<dbReference type="STRING" id="671987.R0KN54"/>
<feature type="compositionally biased region" description="Polar residues" evidence="1">
    <location>
        <begin position="153"/>
        <end position="165"/>
    </location>
</feature>
<feature type="compositionally biased region" description="Polar residues" evidence="1">
    <location>
        <begin position="51"/>
        <end position="63"/>
    </location>
</feature>
<dbReference type="eggNOG" id="KOG1601">
    <property type="taxonomic scope" value="Eukaryota"/>
</dbReference>
<feature type="non-terminal residue" evidence="2">
    <location>
        <position position="500"/>
    </location>
</feature>